<dbReference type="Pfam" id="PF09923">
    <property type="entry name" value="DUF2155"/>
    <property type="match status" value="1"/>
</dbReference>
<dbReference type="InterPro" id="IPR019225">
    <property type="entry name" value="DUF2155"/>
</dbReference>
<organism evidence="1 2">
    <name type="scientific">Tritonibacter aquimaris</name>
    <dbReference type="NCBI Taxonomy" id="2663379"/>
    <lineage>
        <taxon>Bacteria</taxon>
        <taxon>Pseudomonadati</taxon>
        <taxon>Pseudomonadota</taxon>
        <taxon>Alphaproteobacteria</taxon>
        <taxon>Rhodobacterales</taxon>
        <taxon>Paracoccaceae</taxon>
        <taxon>Tritonibacter</taxon>
    </lineage>
</organism>
<dbReference type="EMBL" id="WIXK01000004">
    <property type="protein sequence ID" value="MQY43012.1"/>
    <property type="molecule type" value="Genomic_DNA"/>
</dbReference>
<proteinExistence type="predicted"/>
<name>A0A844AYH5_9RHOB</name>
<evidence type="ECO:0000313" key="2">
    <source>
        <dbReference type="Proteomes" id="UP000436694"/>
    </source>
</evidence>
<dbReference type="AlphaFoldDB" id="A0A844AYH5"/>
<evidence type="ECO:0000313" key="1">
    <source>
        <dbReference type="EMBL" id="MQY43012.1"/>
    </source>
</evidence>
<dbReference type="Proteomes" id="UP000436694">
    <property type="component" value="Unassembled WGS sequence"/>
</dbReference>
<keyword evidence="2" id="KW-1185">Reference proteome</keyword>
<protein>
    <submittedName>
        <fullName evidence="1">DUF2155 domain-containing protein</fullName>
    </submittedName>
</protein>
<gene>
    <name evidence="1" type="ORF">GG681_10190</name>
</gene>
<comment type="caution">
    <text evidence="1">The sequence shown here is derived from an EMBL/GenBank/DDBJ whole genome shotgun (WGS) entry which is preliminary data.</text>
</comment>
<accession>A0A844AYH5</accession>
<reference evidence="1 2" key="1">
    <citation type="submission" date="2019-10" db="EMBL/GenBank/DDBJ databases">
        <title>Epibacterium sp. nov., isolated from seawater.</title>
        <authorList>
            <person name="Zhang X."/>
            <person name="Li N."/>
        </authorList>
    </citation>
    <scope>NUCLEOTIDE SEQUENCE [LARGE SCALE GENOMIC DNA]</scope>
    <source>
        <strain evidence="1 2">SM1969</strain>
    </source>
</reference>
<sequence>MSPLQAQETRAAKGTGVVLRSLDKVNGRVEDRELAIGSSAQLQGLLVTVSDCRYPADNPTGDAYAYLRVRSPLDGVNYFQGWMVASSPALNALDHNRYDVWVLRCKTS</sequence>